<reference evidence="10 11" key="1">
    <citation type="submission" date="2019-02" db="EMBL/GenBank/DDBJ databases">
        <title>Kribbella capetownensis sp. nov. and Kribbella speibonae sp. nov., isolated from soil.</title>
        <authorList>
            <person name="Curtis S.M."/>
            <person name="Norton I."/>
            <person name="Everest G.J."/>
            <person name="Meyers P.R."/>
        </authorList>
    </citation>
    <scope>NUCLEOTIDE SEQUENCE [LARGE SCALE GENOMIC DNA]</scope>
    <source>
        <strain evidence="10 11">SK5</strain>
    </source>
</reference>
<evidence type="ECO:0000256" key="3">
    <source>
        <dbReference type="ARBA" id="ARBA00022722"/>
    </source>
</evidence>
<dbReference type="InterPro" id="IPR050556">
    <property type="entry name" value="Type_II_TA_system_RNase"/>
</dbReference>
<dbReference type="RefSeq" id="WP_131459855.1">
    <property type="nucleotide sequence ID" value="NZ_SJJY01000001.1"/>
</dbReference>
<dbReference type="Gene3D" id="3.40.50.1010">
    <property type="entry name" value="5'-nuclease"/>
    <property type="match status" value="1"/>
</dbReference>
<comment type="caution">
    <text evidence="10">The sequence shown here is derived from an EMBL/GenBank/DDBJ whole genome shotgun (WGS) entry which is preliminary data.</text>
</comment>
<keyword evidence="6 8" id="KW-0460">Magnesium</keyword>
<gene>
    <name evidence="8" type="primary">vapC</name>
    <name evidence="10" type="ORF">E0H58_04110</name>
</gene>
<evidence type="ECO:0000313" key="11">
    <source>
        <dbReference type="Proteomes" id="UP000292385"/>
    </source>
</evidence>
<evidence type="ECO:0000256" key="5">
    <source>
        <dbReference type="ARBA" id="ARBA00022801"/>
    </source>
</evidence>
<name>A0ABY2AC59_9ACTN</name>
<dbReference type="PANTHER" id="PTHR33653:SF1">
    <property type="entry name" value="RIBONUCLEASE VAPC2"/>
    <property type="match status" value="1"/>
</dbReference>
<evidence type="ECO:0000259" key="9">
    <source>
        <dbReference type="Pfam" id="PF01850"/>
    </source>
</evidence>
<evidence type="ECO:0000256" key="8">
    <source>
        <dbReference type="HAMAP-Rule" id="MF_00265"/>
    </source>
</evidence>
<evidence type="ECO:0000256" key="7">
    <source>
        <dbReference type="ARBA" id="ARBA00038093"/>
    </source>
</evidence>
<keyword evidence="3 8" id="KW-0540">Nuclease</keyword>
<keyword evidence="2 8" id="KW-1277">Toxin-antitoxin system</keyword>
<comment type="function">
    <text evidence="8">Toxic component of a toxin-antitoxin (TA) system. An RNase.</text>
</comment>
<organism evidence="10 11">
    <name type="scientific">Kribbella speibonae</name>
    <dbReference type="NCBI Taxonomy" id="1572660"/>
    <lineage>
        <taxon>Bacteria</taxon>
        <taxon>Bacillati</taxon>
        <taxon>Actinomycetota</taxon>
        <taxon>Actinomycetes</taxon>
        <taxon>Propionibacteriales</taxon>
        <taxon>Kribbellaceae</taxon>
        <taxon>Kribbella</taxon>
    </lineage>
</organism>
<evidence type="ECO:0000313" key="10">
    <source>
        <dbReference type="EMBL" id="TCC27179.1"/>
    </source>
</evidence>
<dbReference type="InterPro" id="IPR022907">
    <property type="entry name" value="VapC_family"/>
</dbReference>
<evidence type="ECO:0000256" key="6">
    <source>
        <dbReference type="ARBA" id="ARBA00022842"/>
    </source>
</evidence>
<keyword evidence="4 8" id="KW-0479">Metal-binding</keyword>
<dbReference type="EC" id="3.1.-.-" evidence="8"/>
<dbReference type="HAMAP" id="MF_00265">
    <property type="entry name" value="VapC_Nob1"/>
    <property type="match status" value="1"/>
</dbReference>
<dbReference type="InterPro" id="IPR029060">
    <property type="entry name" value="PIN-like_dom_sf"/>
</dbReference>
<keyword evidence="8" id="KW-0800">Toxin</keyword>
<dbReference type="PANTHER" id="PTHR33653">
    <property type="entry name" value="RIBONUCLEASE VAPC2"/>
    <property type="match status" value="1"/>
</dbReference>
<accession>A0ABY2AC59</accession>
<sequence length="142" mass="15599">MALLVDTSVWSLAYRRDSPPDVPEVEALRRALTGGDSVVTTGMILLELLRGFAPPKAQQTIKDAFDVLEFIEPDRDDYLGAAAVGHACRSSGVQLSSVDALIAQLAMAGDHTVLTTDRDFHHAAEHVDLRVWRPPRLERPSR</sequence>
<evidence type="ECO:0000256" key="2">
    <source>
        <dbReference type="ARBA" id="ARBA00022649"/>
    </source>
</evidence>
<comment type="similarity">
    <text evidence="7 8">Belongs to the PINc/VapC protein family.</text>
</comment>
<dbReference type="InterPro" id="IPR002716">
    <property type="entry name" value="PIN_dom"/>
</dbReference>
<dbReference type="SUPFAM" id="SSF88723">
    <property type="entry name" value="PIN domain-like"/>
    <property type="match status" value="1"/>
</dbReference>
<dbReference type="EMBL" id="SJJY01000001">
    <property type="protein sequence ID" value="TCC27179.1"/>
    <property type="molecule type" value="Genomic_DNA"/>
</dbReference>
<proteinExistence type="inferred from homology"/>
<feature type="domain" description="PIN" evidence="9">
    <location>
        <begin position="4"/>
        <end position="124"/>
    </location>
</feature>
<feature type="binding site" evidence="8">
    <location>
        <position position="99"/>
    </location>
    <ligand>
        <name>Mg(2+)</name>
        <dbReference type="ChEBI" id="CHEBI:18420"/>
    </ligand>
</feature>
<dbReference type="Proteomes" id="UP000292385">
    <property type="component" value="Unassembled WGS sequence"/>
</dbReference>
<feature type="binding site" evidence="8">
    <location>
        <position position="6"/>
    </location>
    <ligand>
        <name>Mg(2+)</name>
        <dbReference type="ChEBI" id="CHEBI:18420"/>
    </ligand>
</feature>
<comment type="cofactor">
    <cofactor evidence="1 8">
        <name>Mg(2+)</name>
        <dbReference type="ChEBI" id="CHEBI:18420"/>
    </cofactor>
</comment>
<evidence type="ECO:0000256" key="4">
    <source>
        <dbReference type="ARBA" id="ARBA00022723"/>
    </source>
</evidence>
<keyword evidence="5 8" id="KW-0378">Hydrolase</keyword>
<protein>
    <recommendedName>
        <fullName evidence="8">Ribonuclease VapC</fullName>
        <shortName evidence="8">RNase VapC</shortName>
        <ecNumber evidence="8">3.1.-.-</ecNumber>
    </recommendedName>
    <alternativeName>
        <fullName evidence="8">Toxin VapC</fullName>
    </alternativeName>
</protein>
<keyword evidence="11" id="KW-1185">Reference proteome</keyword>
<evidence type="ECO:0000256" key="1">
    <source>
        <dbReference type="ARBA" id="ARBA00001946"/>
    </source>
</evidence>
<dbReference type="Pfam" id="PF01850">
    <property type="entry name" value="PIN"/>
    <property type="match status" value="1"/>
</dbReference>